<feature type="binding site" evidence="4">
    <location>
        <position position="94"/>
    </location>
    <ligand>
        <name>GTP</name>
        <dbReference type="ChEBI" id="CHEBI:37565"/>
    </ligand>
</feature>
<dbReference type="Gene3D" id="3.40.50.300">
    <property type="entry name" value="P-loop containing nucleotide triphosphate hydrolases"/>
    <property type="match status" value="1"/>
</dbReference>
<keyword evidence="5" id="KW-0479">Metal-binding</keyword>
<keyword evidence="2 4" id="KW-0547">Nucleotide-binding</keyword>
<dbReference type="InterPro" id="IPR044612">
    <property type="entry name" value="ARL2/3"/>
</dbReference>
<dbReference type="InterPro" id="IPR005225">
    <property type="entry name" value="Small_GTP-bd"/>
</dbReference>
<evidence type="ECO:0000256" key="5">
    <source>
        <dbReference type="PIRSR" id="PIRSR606689-2"/>
    </source>
</evidence>
<evidence type="ECO:0008006" key="9">
    <source>
        <dbReference type="Google" id="ProtNLM"/>
    </source>
</evidence>
<dbReference type="FunFam" id="3.40.50.300:FF:000412">
    <property type="entry name" value="ADP-ribosylation factor 1"/>
    <property type="match status" value="1"/>
</dbReference>
<name>A0ABD3QTT9_9STRA</name>
<dbReference type="Proteomes" id="UP001516023">
    <property type="component" value="Unassembled WGS sequence"/>
</dbReference>
<dbReference type="SUPFAM" id="SSF52540">
    <property type="entry name" value="P-loop containing nucleoside triphosphate hydrolases"/>
    <property type="match status" value="1"/>
</dbReference>
<dbReference type="GO" id="GO:0005525">
    <property type="term" value="F:GTP binding"/>
    <property type="evidence" value="ECO:0007669"/>
    <property type="project" value="UniProtKB-KW"/>
</dbReference>
<evidence type="ECO:0000256" key="4">
    <source>
        <dbReference type="PIRSR" id="PIRSR606689-1"/>
    </source>
</evidence>
<comment type="similarity">
    <text evidence="1 6">Belongs to the small GTPase superfamily. Arf family.</text>
</comment>
<evidence type="ECO:0000256" key="1">
    <source>
        <dbReference type="ARBA" id="ARBA00010290"/>
    </source>
</evidence>
<keyword evidence="8" id="KW-1185">Reference proteome</keyword>
<protein>
    <recommendedName>
        <fullName evidence="9">ADP-ribosylation factor-like protein 2</fullName>
    </recommendedName>
</protein>
<feature type="binding site" evidence="5">
    <location>
        <position position="72"/>
    </location>
    <ligand>
        <name>Mg(2+)</name>
        <dbReference type="ChEBI" id="CHEBI:18420"/>
    </ligand>
</feature>
<dbReference type="AlphaFoldDB" id="A0ABD3QTT9"/>
<comment type="caution">
    <text evidence="7">The sequence shown here is derived from an EMBL/GenBank/DDBJ whole genome shotgun (WGS) entry which is preliminary data.</text>
</comment>
<dbReference type="NCBIfam" id="TIGR00231">
    <property type="entry name" value="small_GTP"/>
    <property type="match status" value="1"/>
</dbReference>
<dbReference type="EMBL" id="JABMIG020000012">
    <property type="protein sequence ID" value="KAL3803675.1"/>
    <property type="molecule type" value="Genomic_DNA"/>
</dbReference>
<evidence type="ECO:0000256" key="2">
    <source>
        <dbReference type="ARBA" id="ARBA00022741"/>
    </source>
</evidence>
<accession>A0ABD3QTT9</accession>
<dbReference type="SMART" id="SM00178">
    <property type="entry name" value="SAR"/>
    <property type="match status" value="1"/>
</dbReference>
<dbReference type="Pfam" id="PF00025">
    <property type="entry name" value="Arf"/>
    <property type="match status" value="1"/>
</dbReference>
<keyword evidence="3 4" id="KW-0342">GTP-binding</keyword>
<dbReference type="InterPro" id="IPR006689">
    <property type="entry name" value="Small_GTPase_ARF/SAR"/>
</dbReference>
<keyword evidence="5" id="KW-0460">Magnesium</keyword>
<evidence type="ECO:0000313" key="8">
    <source>
        <dbReference type="Proteomes" id="UP001516023"/>
    </source>
</evidence>
<dbReference type="SMART" id="SM00177">
    <property type="entry name" value="ARF"/>
    <property type="match status" value="1"/>
</dbReference>
<sequence>MGLLSILKKVSRRTFNSNLISNRTSRLTYQTQFQVKEKEKEVRILILGLDSAGKTTILRRLTGDPIDTIEPTLGFNIKTLEHKGYQLNIWDVGGQKTIRAYWRNYFERTDGLIWVVDSADRARLQICREELNNLLGQEKLAGASLLIFANKQDVRGALGADEIAVVLGLDDTDLFKNRHVSIRGCSAVSGVAL</sequence>
<feature type="binding site" evidence="4">
    <location>
        <begin position="48"/>
        <end position="55"/>
    </location>
    <ligand>
        <name>GTP</name>
        <dbReference type="ChEBI" id="CHEBI:37565"/>
    </ligand>
</feature>
<evidence type="ECO:0000313" key="7">
    <source>
        <dbReference type="EMBL" id="KAL3803675.1"/>
    </source>
</evidence>
<gene>
    <name evidence="7" type="ORF">HJC23_003729</name>
</gene>
<dbReference type="InterPro" id="IPR027417">
    <property type="entry name" value="P-loop_NTPase"/>
</dbReference>
<evidence type="ECO:0000256" key="3">
    <source>
        <dbReference type="ARBA" id="ARBA00023134"/>
    </source>
</evidence>
<dbReference type="PRINTS" id="PR00328">
    <property type="entry name" value="SAR1GTPBP"/>
</dbReference>
<proteinExistence type="inferred from homology"/>
<dbReference type="GO" id="GO:0030010">
    <property type="term" value="P:establishment of cell polarity"/>
    <property type="evidence" value="ECO:0007669"/>
    <property type="project" value="UniProtKB-ARBA"/>
</dbReference>
<dbReference type="PANTHER" id="PTHR45697">
    <property type="entry name" value="ADP-RIBOSYLATION FACTOR-LIKE PROTEIN 2-RELATED"/>
    <property type="match status" value="1"/>
</dbReference>
<dbReference type="PROSITE" id="PS51417">
    <property type="entry name" value="ARF"/>
    <property type="match status" value="1"/>
</dbReference>
<feature type="binding site" evidence="5">
    <location>
        <position position="55"/>
    </location>
    <ligand>
        <name>Mg(2+)</name>
        <dbReference type="ChEBI" id="CHEBI:18420"/>
    </ligand>
</feature>
<feature type="binding site" evidence="4">
    <location>
        <begin position="150"/>
        <end position="153"/>
    </location>
    <ligand>
        <name>GTP</name>
        <dbReference type="ChEBI" id="CHEBI:37565"/>
    </ligand>
</feature>
<reference evidence="7 8" key="1">
    <citation type="journal article" date="2020" name="G3 (Bethesda)">
        <title>Improved Reference Genome for Cyclotella cryptica CCMP332, a Model for Cell Wall Morphogenesis, Salinity Adaptation, and Lipid Production in Diatoms (Bacillariophyta).</title>
        <authorList>
            <person name="Roberts W.R."/>
            <person name="Downey K.M."/>
            <person name="Ruck E.C."/>
            <person name="Traller J.C."/>
            <person name="Alverson A.J."/>
        </authorList>
    </citation>
    <scope>NUCLEOTIDE SEQUENCE [LARGE SCALE GENOMIC DNA]</scope>
    <source>
        <strain evidence="7 8">CCMP332</strain>
    </source>
</reference>
<evidence type="ECO:0000256" key="6">
    <source>
        <dbReference type="RuleBase" id="RU003925"/>
    </source>
</evidence>
<organism evidence="7 8">
    <name type="scientific">Cyclotella cryptica</name>
    <dbReference type="NCBI Taxonomy" id="29204"/>
    <lineage>
        <taxon>Eukaryota</taxon>
        <taxon>Sar</taxon>
        <taxon>Stramenopiles</taxon>
        <taxon>Ochrophyta</taxon>
        <taxon>Bacillariophyta</taxon>
        <taxon>Coscinodiscophyceae</taxon>
        <taxon>Thalassiosirophycidae</taxon>
        <taxon>Stephanodiscales</taxon>
        <taxon>Stephanodiscaceae</taxon>
        <taxon>Cyclotella</taxon>
    </lineage>
</organism>